<evidence type="ECO:0000313" key="1">
    <source>
        <dbReference type="EMBL" id="KAJ7538940.1"/>
    </source>
</evidence>
<dbReference type="EMBL" id="CM055102">
    <property type="protein sequence ID" value="KAJ7538940.1"/>
    <property type="molecule type" value="Genomic_DNA"/>
</dbReference>
<evidence type="ECO:0000313" key="2">
    <source>
        <dbReference type="Proteomes" id="UP001162992"/>
    </source>
</evidence>
<protein>
    <submittedName>
        <fullName evidence="1">Uncharacterized protein</fullName>
    </submittedName>
</protein>
<reference evidence="2" key="1">
    <citation type="journal article" date="2024" name="Proc. Natl. Acad. Sci. U.S.A.">
        <title>Extraordinary preservation of gene collinearity over three hundred million years revealed in homosporous lycophytes.</title>
        <authorList>
            <person name="Li C."/>
            <person name="Wickell D."/>
            <person name="Kuo L.Y."/>
            <person name="Chen X."/>
            <person name="Nie B."/>
            <person name="Liao X."/>
            <person name="Peng D."/>
            <person name="Ji J."/>
            <person name="Jenkins J."/>
            <person name="Williams M."/>
            <person name="Shu S."/>
            <person name="Plott C."/>
            <person name="Barry K."/>
            <person name="Rajasekar S."/>
            <person name="Grimwood J."/>
            <person name="Han X."/>
            <person name="Sun S."/>
            <person name="Hou Z."/>
            <person name="He W."/>
            <person name="Dai G."/>
            <person name="Sun C."/>
            <person name="Schmutz J."/>
            <person name="Leebens-Mack J.H."/>
            <person name="Li F.W."/>
            <person name="Wang L."/>
        </authorList>
    </citation>
    <scope>NUCLEOTIDE SEQUENCE [LARGE SCALE GENOMIC DNA]</scope>
    <source>
        <strain evidence="2">cv. PW_Plant_1</strain>
    </source>
</reference>
<name>A0ACC2CAI2_DIPCM</name>
<proteinExistence type="predicted"/>
<organism evidence="1 2">
    <name type="scientific">Diphasiastrum complanatum</name>
    <name type="common">Issler's clubmoss</name>
    <name type="synonym">Lycopodium complanatum</name>
    <dbReference type="NCBI Taxonomy" id="34168"/>
    <lineage>
        <taxon>Eukaryota</taxon>
        <taxon>Viridiplantae</taxon>
        <taxon>Streptophyta</taxon>
        <taxon>Embryophyta</taxon>
        <taxon>Tracheophyta</taxon>
        <taxon>Lycopodiopsida</taxon>
        <taxon>Lycopodiales</taxon>
        <taxon>Lycopodiaceae</taxon>
        <taxon>Lycopodioideae</taxon>
        <taxon>Diphasiastrum</taxon>
    </lineage>
</organism>
<comment type="caution">
    <text evidence="1">The sequence shown here is derived from an EMBL/GenBank/DDBJ whole genome shotgun (WGS) entry which is preliminary data.</text>
</comment>
<sequence length="410" mass="43343">MKFEHRSIVGSPMLRVCTWPLMLAIYCASYVNLGAAKSFIEPCATADSCSALVSYRLSSEMKIKDIALLFSVDTITLFGTNNIDLSLPDPENLIIAENETIVIPISCACINGIRRGNSTIYVVKSGDTLSAIASTTFGGLVSYQQVADANQITDPNKITVGQQLVIPFPCACHNALYNNRPAIFLSYLVQPGDSVDQIAANFSLTSANLMDLNNINSSSNLFAGDVVEIPVHACTSSFKRSAADYGLFVASGSYVITAQHCVQCSCSDSLQEVYCTPAPATLSGSCPSSACYGSNLTIGQLNSNPSFESCTVTSCVYDGFKRKSILSSLQVTTQGSCPALPSLLPYRTFPMGVASSPAYAPVNAVPYAPPAIPTTGGASGPTSSVTLTVDASLTPTTFVLLYFAFLLRLS</sequence>
<keyword evidence="2" id="KW-1185">Reference proteome</keyword>
<accession>A0ACC2CAI2</accession>
<gene>
    <name evidence="1" type="ORF">O6H91_11G069500</name>
</gene>
<dbReference type="Proteomes" id="UP001162992">
    <property type="component" value="Chromosome 11"/>
</dbReference>